<dbReference type="OrthoDB" id="3533814at2759"/>
<feature type="transmembrane region" description="Helical" evidence="1">
    <location>
        <begin position="247"/>
        <end position="266"/>
    </location>
</feature>
<organism evidence="3 4">
    <name type="scientific">Neoarthrinium moseri</name>
    <dbReference type="NCBI Taxonomy" id="1658444"/>
    <lineage>
        <taxon>Eukaryota</taxon>
        <taxon>Fungi</taxon>
        <taxon>Dikarya</taxon>
        <taxon>Ascomycota</taxon>
        <taxon>Pezizomycotina</taxon>
        <taxon>Sordariomycetes</taxon>
        <taxon>Xylariomycetidae</taxon>
        <taxon>Amphisphaeriales</taxon>
        <taxon>Apiosporaceae</taxon>
        <taxon>Neoarthrinium</taxon>
    </lineage>
</organism>
<evidence type="ECO:0000313" key="4">
    <source>
        <dbReference type="Proteomes" id="UP000829685"/>
    </source>
</evidence>
<feature type="transmembrane region" description="Helical" evidence="1">
    <location>
        <begin position="272"/>
        <end position="295"/>
    </location>
</feature>
<keyword evidence="1" id="KW-1133">Transmembrane helix</keyword>
<keyword evidence="1" id="KW-0812">Transmembrane</keyword>
<dbReference type="Pfam" id="PF20237">
    <property type="entry name" value="DUF6594"/>
    <property type="match status" value="1"/>
</dbReference>
<dbReference type="Proteomes" id="UP000829685">
    <property type="component" value="Unassembled WGS sequence"/>
</dbReference>
<proteinExistence type="predicted"/>
<dbReference type="PANTHER" id="PTHR34502">
    <property type="entry name" value="DUF6594 DOMAIN-CONTAINING PROTEIN-RELATED"/>
    <property type="match status" value="1"/>
</dbReference>
<keyword evidence="1" id="KW-0472">Membrane</keyword>
<dbReference type="InterPro" id="IPR046529">
    <property type="entry name" value="DUF6594"/>
</dbReference>
<name>A0A9P9WX07_9PEZI</name>
<dbReference type="PANTHER" id="PTHR34502:SF4">
    <property type="entry name" value="DUF6594 DOMAIN-CONTAINING PROTEIN"/>
    <property type="match status" value="1"/>
</dbReference>
<protein>
    <recommendedName>
        <fullName evidence="2">DUF6594 domain-containing protein</fullName>
    </recommendedName>
</protein>
<sequence>MSSAERLDRDLELDILTRADLDLKPWKYIGYKGFARYASSSDNFFALRRYDQLHCRILLIQQDRIAELEEELDHLDGILSLKASPDIDNGRLRDEQQERKVLCRRISKELKYYDEMLNNYFALKSRPRASSKISKNIKTWLSNNINPIHEKETKFLDAEDLITTAASPKSVIREVFERWVLCRTRGLFGLFRLKPRPKSDDLDPDTVYGKDEPVDIFASISVFVAAFAMLIAPLWILAVLDDMFKKLGVITAFITGLLAVLTSATLAKPFEILAVAAGYSAVLVVFLQIGGTTIATSGS</sequence>
<comment type="caution">
    <text evidence="3">The sequence shown here is derived from an EMBL/GenBank/DDBJ whole genome shotgun (WGS) entry which is preliminary data.</text>
</comment>
<evidence type="ECO:0000259" key="2">
    <source>
        <dbReference type="Pfam" id="PF20237"/>
    </source>
</evidence>
<gene>
    <name evidence="3" type="ORF">JX265_001026</name>
</gene>
<evidence type="ECO:0000313" key="3">
    <source>
        <dbReference type="EMBL" id="KAI1880786.1"/>
    </source>
</evidence>
<feature type="transmembrane region" description="Helical" evidence="1">
    <location>
        <begin position="216"/>
        <end position="240"/>
    </location>
</feature>
<reference evidence="3" key="1">
    <citation type="submission" date="2021-03" db="EMBL/GenBank/DDBJ databases">
        <title>Revisited historic fungal species revealed as producer of novel bioactive compounds through whole genome sequencing and comparative genomics.</title>
        <authorList>
            <person name="Vignolle G.A."/>
            <person name="Hochenegger N."/>
            <person name="Mach R.L."/>
            <person name="Mach-Aigner A.R."/>
            <person name="Javad Rahimi M."/>
            <person name="Salim K.A."/>
            <person name="Chan C.M."/>
            <person name="Lim L.B.L."/>
            <person name="Cai F."/>
            <person name="Druzhinina I.S."/>
            <person name="U'Ren J.M."/>
            <person name="Derntl C."/>
        </authorList>
    </citation>
    <scope>NUCLEOTIDE SEQUENCE</scope>
    <source>
        <strain evidence="3">TUCIM 5799</strain>
    </source>
</reference>
<accession>A0A9P9WX07</accession>
<evidence type="ECO:0000256" key="1">
    <source>
        <dbReference type="SAM" id="Phobius"/>
    </source>
</evidence>
<keyword evidence="4" id="KW-1185">Reference proteome</keyword>
<feature type="domain" description="DUF6594" evidence="2">
    <location>
        <begin position="31"/>
        <end position="284"/>
    </location>
</feature>
<dbReference type="EMBL" id="JAFIMR010000002">
    <property type="protein sequence ID" value="KAI1880786.1"/>
    <property type="molecule type" value="Genomic_DNA"/>
</dbReference>
<dbReference type="AlphaFoldDB" id="A0A9P9WX07"/>